<dbReference type="EMBL" id="JAECZB010000035">
    <property type="protein sequence ID" value="MBH8553521.1"/>
    <property type="molecule type" value="Genomic_DNA"/>
</dbReference>
<gene>
    <name evidence="2" type="ORF">I8751_14305</name>
</gene>
<evidence type="ECO:0000256" key="1">
    <source>
        <dbReference type="SAM" id="MobiDB-lite"/>
    </source>
</evidence>
<accession>A0A8J7HJ50</accession>
<reference evidence="2 3" key="1">
    <citation type="journal article" date="2021" name="Int. J. Syst. Evol. Microbiol.">
        <title>Amazonocrinis nigriterrae gen. nov., sp. nov., Atlanticothrix silvestris gen. nov., sp. nov. and Dendronalium phyllosphericum gen. nov., sp. nov., nostocacean cyanobacteria from Brazilian environments.</title>
        <authorList>
            <person name="Alvarenga D.O."/>
            <person name="Andreote A.P.D."/>
            <person name="Branco L.H.Z."/>
            <person name="Delbaje E."/>
            <person name="Cruz R.B."/>
            <person name="Varani A.M."/>
            <person name="Fiore M.F."/>
        </authorList>
    </citation>
    <scope>NUCLEOTIDE SEQUENCE [LARGE SCALE GENOMIC DNA]</scope>
    <source>
        <strain evidence="2 3">CENA357</strain>
    </source>
</reference>
<dbReference type="AlphaFoldDB" id="A0A8J7HJ50"/>
<proteinExistence type="predicted"/>
<organism evidence="2 3">
    <name type="scientific">Atlanticothrix silvestris CENA357</name>
    <dbReference type="NCBI Taxonomy" id="1725252"/>
    <lineage>
        <taxon>Bacteria</taxon>
        <taxon>Bacillati</taxon>
        <taxon>Cyanobacteriota</taxon>
        <taxon>Cyanophyceae</taxon>
        <taxon>Nostocales</taxon>
        <taxon>Nodulariaceae</taxon>
        <taxon>Atlanticothrix</taxon>
        <taxon>Atlanticothrix silvestris</taxon>
    </lineage>
</organism>
<evidence type="ECO:0000313" key="2">
    <source>
        <dbReference type="EMBL" id="MBH8553521.1"/>
    </source>
</evidence>
<comment type="caution">
    <text evidence="2">The sequence shown here is derived from an EMBL/GenBank/DDBJ whole genome shotgun (WGS) entry which is preliminary data.</text>
</comment>
<feature type="region of interest" description="Disordered" evidence="1">
    <location>
        <begin position="78"/>
        <end position="97"/>
    </location>
</feature>
<feature type="compositionally biased region" description="Polar residues" evidence="1">
    <location>
        <begin position="78"/>
        <end position="94"/>
    </location>
</feature>
<name>A0A8J7HJ50_9CYAN</name>
<protein>
    <submittedName>
        <fullName evidence="2">Uncharacterized protein</fullName>
    </submittedName>
</protein>
<keyword evidence="3" id="KW-1185">Reference proteome</keyword>
<evidence type="ECO:0000313" key="3">
    <source>
        <dbReference type="Proteomes" id="UP000599391"/>
    </source>
</evidence>
<dbReference type="RefSeq" id="WP_214439803.1">
    <property type="nucleotide sequence ID" value="NZ_JAECZB010000035.1"/>
</dbReference>
<sequence>MLNQLEVVTLQAFLTALAQLDTQLPTQLQQDINEVGKMLLNQSQDAINRLLKLAEDDCIKSLYWQARVDIQTQYETQELNKYDNPSQQNQSTTAPPERIANIAIPILTATDSSSAAKKHKSEIIPG</sequence>
<dbReference type="Proteomes" id="UP000599391">
    <property type="component" value="Unassembled WGS sequence"/>
</dbReference>